<sequence>MKRNQAYTLINTVIILGMLATIFGLQNLLFQAQLKAQNNLIAIKRLEIIQLKSSCYYNKTHRQQFMMNGCQISVEGHDIIIENAQNKKVVRELITK</sequence>
<accession>A0A4R5N7Q4</accession>
<organism evidence="2 3">
    <name type="scientific">Leuconostoc fallax</name>
    <dbReference type="NCBI Taxonomy" id="1251"/>
    <lineage>
        <taxon>Bacteria</taxon>
        <taxon>Bacillati</taxon>
        <taxon>Bacillota</taxon>
        <taxon>Bacilli</taxon>
        <taxon>Lactobacillales</taxon>
        <taxon>Lactobacillaceae</taxon>
        <taxon>Leuconostoc</taxon>
    </lineage>
</organism>
<keyword evidence="1" id="KW-0812">Transmembrane</keyword>
<proteinExistence type="predicted"/>
<dbReference type="STRING" id="907931.GCA_000165675_01325"/>
<dbReference type="RefSeq" id="WP_010007368.1">
    <property type="nucleotide sequence ID" value="NZ_JAGYGP010000001.1"/>
</dbReference>
<evidence type="ECO:0000313" key="3">
    <source>
        <dbReference type="Proteomes" id="UP000295681"/>
    </source>
</evidence>
<dbReference type="Proteomes" id="UP000295681">
    <property type="component" value="Unassembled WGS sequence"/>
</dbReference>
<comment type="caution">
    <text evidence="2">The sequence shown here is derived from an EMBL/GenBank/DDBJ whole genome shotgun (WGS) entry which is preliminary data.</text>
</comment>
<keyword evidence="3" id="KW-1185">Reference proteome</keyword>
<reference evidence="2 3" key="1">
    <citation type="journal article" date="2019" name="Appl. Microbiol. Biotechnol.">
        <title>Uncovering carbohydrate metabolism through a genotype-phenotype association study of 56 lactic acid bacteria genomes.</title>
        <authorList>
            <person name="Buron-Moles G."/>
            <person name="Chailyan A."/>
            <person name="Dolejs I."/>
            <person name="Forster J."/>
            <person name="Miks M.H."/>
        </authorList>
    </citation>
    <scope>NUCLEOTIDE SEQUENCE [LARGE SCALE GENOMIC DNA]</scope>
    <source>
        <strain evidence="2 3">ATCC 700006</strain>
    </source>
</reference>
<dbReference type="AlphaFoldDB" id="A0A4R5N7Q4"/>
<keyword evidence="1" id="KW-0472">Membrane</keyword>
<protein>
    <submittedName>
        <fullName evidence="2">Uncharacterized protein</fullName>
    </submittedName>
</protein>
<evidence type="ECO:0000256" key="1">
    <source>
        <dbReference type="SAM" id="Phobius"/>
    </source>
</evidence>
<feature type="transmembrane region" description="Helical" evidence="1">
    <location>
        <begin position="6"/>
        <end position="25"/>
    </location>
</feature>
<name>A0A4R5N7Q4_9LACO</name>
<keyword evidence="1" id="KW-1133">Transmembrane helix</keyword>
<dbReference type="EMBL" id="PUFI01000014">
    <property type="protein sequence ID" value="TDG67933.1"/>
    <property type="molecule type" value="Genomic_DNA"/>
</dbReference>
<gene>
    <name evidence="2" type="ORF">C5L23_000239</name>
</gene>
<evidence type="ECO:0000313" key="2">
    <source>
        <dbReference type="EMBL" id="TDG67933.1"/>
    </source>
</evidence>